<feature type="domain" description="Mce/MlaD" evidence="8">
    <location>
        <begin position="166"/>
        <end position="241"/>
    </location>
</feature>
<feature type="domain" description="Mce/MlaD" evidence="8">
    <location>
        <begin position="50"/>
        <end position="142"/>
    </location>
</feature>
<keyword evidence="10" id="KW-1185">Reference proteome</keyword>
<protein>
    <submittedName>
        <fullName evidence="9">Paraquat-inducible protein B</fullName>
    </submittedName>
</protein>
<dbReference type="PANTHER" id="PTHR30462:SF0">
    <property type="entry name" value="INTERMEMBRANE TRANSPORT PROTEIN YEBT"/>
    <property type="match status" value="1"/>
</dbReference>
<evidence type="ECO:0000256" key="1">
    <source>
        <dbReference type="ARBA" id="ARBA00004533"/>
    </source>
</evidence>
<proteinExistence type="predicted"/>
<comment type="caution">
    <text evidence="9">The sequence shown here is derived from an EMBL/GenBank/DDBJ whole genome shotgun (WGS) entry which is preliminary data.</text>
</comment>
<gene>
    <name evidence="9" type="ORF">SAMN06295970_104144</name>
</gene>
<keyword evidence="5 7" id="KW-1133">Transmembrane helix</keyword>
<dbReference type="RefSeq" id="WP_283441712.1">
    <property type="nucleotide sequence ID" value="NZ_FXUL01000004.1"/>
</dbReference>
<evidence type="ECO:0000313" key="10">
    <source>
        <dbReference type="Proteomes" id="UP001158049"/>
    </source>
</evidence>
<keyword evidence="2" id="KW-1003">Cell membrane</keyword>
<evidence type="ECO:0000256" key="4">
    <source>
        <dbReference type="ARBA" id="ARBA00022692"/>
    </source>
</evidence>
<organism evidence="9 10">
    <name type="scientific">Noviherbaspirillum suwonense</name>
    <dbReference type="NCBI Taxonomy" id="1224511"/>
    <lineage>
        <taxon>Bacteria</taxon>
        <taxon>Pseudomonadati</taxon>
        <taxon>Pseudomonadota</taxon>
        <taxon>Betaproteobacteria</taxon>
        <taxon>Burkholderiales</taxon>
        <taxon>Oxalobacteraceae</taxon>
        <taxon>Noviherbaspirillum</taxon>
    </lineage>
</organism>
<dbReference type="InterPro" id="IPR003399">
    <property type="entry name" value="Mce/MlaD"/>
</dbReference>
<evidence type="ECO:0000313" key="9">
    <source>
        <dbReference type="EMBL" id="SMP55268.1"/>
    </source>
</evidence>
<evidence type="ECO:0000256" key="3">
    <source>
        <dbReference type="ARBA" id="ARBA00022519"/>
    </source>
</evidence>
<feature type="transmembrane region" description="Helical" evidence="7">
    <location>
        <begin position="23"/>
        <end position="44"/>
    </location>
</feature>
<dbReference type="Pfam" id="PF02470">
    <property type="entry name" value="MlaD"/>
    <property type="match status" value="3"/>
</dbReference>
<name>A0ABY1Q0B0_9BURK</name>
<sequence length="551" mass="59813">MSDSLPPDTSGIPSALPVPKRRWAVSIVWLIPLVAVLVGGWVAVHYLMARGPTITIEFANADGLEAGKTKLRYKEVDIGTVSAIAIAKDRSHVIVTAKMAKQADDLLVTDTKFWVVRPRVTLNSISGLGTLLSGAYIGLDAGKSAESQSDFKGLETPPPIPSDLPGRRFMLHADDIGSLYVGAPVYYRRVEVGSITSYKLDENGRGISLEIFINAPNDKLVTTNARFWHASGIDVSIGSSGVTLNTESLTSIIVGGISFQAPEEARPAEPAKADTNFTLFENKAGALKLINQEVHSYILYFDESLRGLAPGAQVDFRGIPLGEVKSVSIEYDRSEKAVRFPVEIDIYPERMRSRYRVGAPEMSAMERDPQALLDRMVARGFRAQLKSANLLTGQLYVALDFFPKAPKAKIDWTKKPVELPTAPGALEDIQQTIGNIASKLEKVPFDTLGTDAGRALKTLDTALKSVNSTLKQADTTLAKVDASIVPELRSTLEQARKTLSSAEKTLSSDAPVQSDLRDTLAEVTKAARTLQDLADYLSRHPESLLRGKKGD</sequence>
<keyword evidence="3" id="KW-0997">Cell inner membrane</keyword>
<keyword evidence="4 7" id="KW-0812">Transmembrane</keyword>
<accession>A0ABY1Q0B0</accession>
<feature type="domain" description="Mce/MlaD" evidence="8">
    <location>
        <begin position="297"/>
        <end position="401"/>
    </location>
</feature>
<comment type="subcellular location">
    <subcellularLocation>
        <location evidence="1">Cell inner membrane</location>
    </subcellularLocation>
</comment>
<evidence type="ECO:0000256" key="5">
    <source>
        <dbReference type="ARBA" id="ARBA00022989"/>
    </source>
</evidence>
<dbReference type="InterPro" id="IPR051800">
    <property type="entry name" value="PqiA-PqiB_transport"/>
</dbReference>
<dbReference type="EMBL" id="FXUL01000004">
    <property type="protein sequence ID" value="SMP55268.1"/>
    <property type="molecule type" value="Genomic_DNA"/>
</dbReference>
<dbReference type="Proteomes" id="UP001158049">
    <property type="component" value="Unassembled WGS sequence"/>
</dbReference>
<evidence type="ECO:0000259" key="8">
    <source>
        <dbReference type="Pfam" id="PF02470"/>
    </source>
</evidence>
<reference evidence="9 10" key="1">
    <citation type="submission" date="2017-05" db="EMBL/GenBank/DDBJ databases">
        <authorList>
            <person name="Varghese N."/>
            <person name="Submissions S."/>
        </authorList>
    </citation>
    <scope>NUCLEOTIDE SEQUENCE [LARGE SCALE GENOMIC DNA]</scope>
    <source>
        <strain evidence="9 10">DSM 26001</strain>
    </source>
</reference>
<evidence type="ECO:0000256" key="7">
    <source>
        <dbReference type="SAM" id="Phobius"/>
    </source>
</evidence>
<keyword evidence="6 7" id="KW-0472">Membrane</keyword>
<evidence type="ECO:0000256" key="2">
    <source>
        <dbReference type="ARBA" id="ARBA00022475"/>
    </source>
</evidence>
<evidence type="ECO:0000256" key="6">
    <source>
        <dbReference type="ARBA" id="ARBA00023136"/>
    </source>
</evidence>
<dbReference type="PANTHER" id="PTHR30462">
    <property type="entry name" value="INTERMEMBRANE TRANSPORT PROTEIN PQIB-RELATED"/>
    <property type="match status" value="1"/>
</dbReference>